<dbReference type="GO" id="GO:0006281">
    <property type="term" value="P:DNA repair"/>
    <property type="evidence" value="ECO:0007669"/>
    <property type="project" value="InterPro"/>
</dbReference>
<dbReference type="GO" id="GO:0008168">
    <property type="term" value="F:methyltransferase activity"/>
    <property type="evidence" value="ECO:0007669"/>
    <property type="project" value="InterPro"/>
</dbReference>
<gene>
    <name evidence="4" type="ORF">RCO7_10407</name>
</gene>
<evidence type="ECO:0000313" key="5">
    <source>
        <dbReference type="Proteomes" id="UP000178129"/>
    </source>
</evidence>
<feature type="domain" description="Ada DNA repair metal-binding" evidence="3">
    <location>
        <begin position="22"/>
        <end position="59"/>
    </location>
</feature>
<dbReference type="InterPro" id="IPR004026">
    <property type="entry name" value="Ada_DNA_repair_Zn-bd"/>
</dbReference>
<evidence type="ECO:0000256" key="2">
    <source>
        <dbReference type="SAM" id="MobiDB-lite"/>
    </source>
</evidence>
<organism evidence="4 5">
    <name type="scientific">Rhynchosporium graminicola</name>
    <dbReference type="NCBI Taxonomy" id="2792576"/>
    <lineage>
        <taxon>Eukaryota</taxon>
        <taxon>Fungi</taxon>
        <taxon>Dikarya</taxon>
        <taxon>Ascomycota</taxon>
        <taxon>Pezizomycotina</taxon>
        <taxon>Leotiomycetes</taxon>
        <taxon>Helotiales</taxon>
        <taxon>Ploettnerulaceae</taxon>
        <taxon>Rhynchosporium</taxon>
    </lineage>
</organism>
<feature type="region of interest" description="Disordered" evidence="2">
    <location>
        <begin position="91"/>
        <end position="121"/>
    </location>
</feature>
<dbReference type="GO" id="GO:0006355">
    <property type="term" value="P:regulation of DNA-templated transcription"/>
    <property type="evidence" value="ECO:0007669"/>
    <property type="project" value="InterPro"/>
</dbReference>
<evidence type="ECO:0000256" key="1">
    <source>
        <dbReference type="ARBA" id="ARBA00023159"/>
    </source>
</evidence>
<reference evidence="5" key="1">
    <citation type="submission" date="2016-03" db="EMBL/GenBank/DDBJ databases">
        <authorList>
            <person name="Ploux O."/>
        </authorList>
    </citation>
    <scope>NUCLEOTIDE SEQUENCE [LARGE SCALE GENOMIC DNA]</scope>
    <source>
        <strain evidence="5">UK7</strain>
    </source>
</reference>
<keyword evidence="5" id="KW-1185">Reference proteome</keyword>
<dbReference type="InParanoid" id="A0A1E1L527"/>
<dbReference type="SUPFAM" id="SSF46689">
    <property type="entry name" value="Homeodomain-like"/>
    <property type="match status" value="1"/>
</dbReference>
<proteinExistence type="predicted"/>
<comment type="caution">
    <text evidence="4">The sequence shown here is derived from an EMBL/GenBank/DDBJ whole genome shotgun (WGS) entry which is preliminary data.</text>
</comment>
<dbReference type="SUPFAM" id="SSF57884">
    <property type="entry name" value="Ada DNA repair protein, N-terminal domain (N-Ada 10)"/>
    <property type="match status" value="1"/>
</dbReference>
<dbReference type="Gene3D" id="3.40.10.10">
    <property type="entry name" value="DNA Methylphosphotriester Repair Domain"/>
    <property type="match status" value="1"/>
</dbReference>
<dbReference type="Proteomes" id="UP000178129">
    <property type="component" value="Unassembled WGS sequence"/>
</dbReference>
<dbReference type="STRING" id="914237.A0A1E1L527"/>
<dbReference type="InterPro" id="IPR009057">
    <property type="entry name" value="Homeodomain-like_sf"/>
</dbReference>
<keyword evidence="1" id="KW-0010">Activator</keyword>
<dbReference type="GO" id="GO:0003677">
    <property type="term" value="F:DNA binding"/>
    <property type="evidence" value="ECO:0007669"/>
    <property type="project" value="InterPro"/>
</dbReference>
<dbReference type="GO" id="GO:0008270">
    <property type="term" value="F:zinc ion binding"/>
    <property type="evidence" value="ECO:0007669"/>
    <property type="project" value="InterPro"/>
</dbReference>
<dbReference type="EMBL" id="FJUW01000035">
    <property type="protein sequence ID" value="CZT05609.1"/>
    <property type="molecule type" value="Genomic_DNA"/>
</dbReference>
<evidence type="ECO:0000313" key="4">
    <source>
        <dbReference type="EMBL" id="CZT05609.1"/>
    </source>
</evidence>
<feature type="compositionally biased region" description="Polar residues" evidence="2">
    <location>
        <begin position="97"/>
        <end position="111"/>
    </location>
</feature>
<name>A0A1E1L527_9HELO</name>
<sequence>MPNSSTRSSSDSSMTEFASTKSRWAALQSRNPLAASAFIYSVINTKIYCRPNCPSRLAQEVGLTESHFCRVFKKVMRMTLGEYGTEINVGMTDQVEQEPSNYSRSASNIVGSLTDGRKPSP</sequence>
<dbReference type="AlphaFoldDB" id="A0A1E1L527"/>
<dbReference type="InterPro" id="IPR035451">
    <property type="entry name" value="Ada-like_dom_sf"/>
</dbReference>
<dbReference type="Pfam" id="PF02805">
    <property type="entry name" value="Ada_Zn_binding"/>
    <property type="match status" value="1"/>
</dbReference>
<evidence type="ECO:0000259" key="3">
    <source>
        <dbReference type="Pfam" id="PF02805"/>
    </source>
</evidence>
<accession>A0A1E1L527</accession>
<protein>
    <recommendedName>
        <fullName evidence="3">Ada DNA repair metal-binding domain-containing protein</fullName>
    </recommendedName>
</protein>